<gene>
    <name evidence="2" type="ORF">GDO81_023963</name>
</gene>
<evidence type="ECO:0000313" key="3">
    <source>
        <dbReference type="Proteomes" id="UP000824782"/>
    </source>
</evidence>
<organism evidence="2 3">
    <name type="scientific">Engystomops pustulosus</name>
    <name type="common">Tungara frog</name>
    <name type="synonym">Physalaemus pustulosus</name>
    <dbReference type="NCBI Taxonomy" id="76066"/>
    <lineage>
        <taxon>Eukaryota</taxon>
        <taxon>Metazoa</taxon>
        <taxon>Chordata</taxon>
        <taxon>Craniata</taxon>
        <taxon>Vertebrata</taxon>
        <taxon>Euteleostomi</taxon>
        <taxon>Amphibia</taxon>
        <taxon>Batrachia</taxon>
        <taxon>Anura</taxon>
        <taxon>Neobatrachia</taxon>
        <taxon>Hyloidea</taxon>
        <taxon>Leptodactylidae</taxon>
        <taxon>Leiuperinae</taxon>
        <taxon>Engystomops</taxon>
    </lineage>
</organism>
<feature type="non-terminal residue" evidence="2">
    <location>
        <position position="1"/>
    </location>
</feature>
<evidence type="ECO:0000256" key="1">
    <source>
        <dbReference type="SAM" id="Coils"/>
    </source>
</evidence>
<dbReference type="GO" id="GO:0005813">
    <property type="term" value="C:centrosome"/>
    <property type="evidence" value="ECO:0007669"/>
    <property type="project" value="InterPro"/>
</dbReference>
<accession>A0AAV6YNX5</accession>
<feature type="coiled-coil region" evidence="1">
    <location>
        <begin position="33"/>
        <end position="68"/>
    </location>
</feature>
<dbReference type="GO" id="GO:0032467">
    <property type="term" value="P:positive regulation of cytokinesis"/>
    <property type="evidence" value="ECO:0007669"/>
    <property type="project" value="InterPro"/>
</dbReference>
<protein>
    <recommendedName>
        <fullName evidence="4">IBB domain-containing protein</fullName>
    </recommendedName>
</protein>
<dbReference type="EMBL" id="WNYA01027050">
    <property type="protein sequence ID" value="KAG8537768.1"/>
    <property type="molecule type" value="Genomic_DNA"/>
</dbReference>
<dbReference type="PANTHER" id="PTHR21616">
    <property type="entry name" value="CENTROSOME SPINDLE POLE ASSOCIATED PROTEIN"/>
    <property type="match status" value="1"/>
</dbReference>
<dbReference type="PANTHER" id="PTHR21616:SF2">
    <property type="entry name" value="CENTROSOME AND SPINDLE POLE-ASSOCIATED PROTEIN 1"/>
    <property type="match status" value="1"/>
</dbReference>
<dbReference type="InterPro" id="IPR026708">
    <property type="entry name" value="CSPP1"/>
</dbReference>
<comment type="caution">
    <text evidence="2">The sequence shown here is derived from an EMBL/GenBank/DDBJ whole genome shotgun (WGS) entry which is preliminary data.</text>
</comment>
<dbReference type="Proteomes" id="UP000824782">
    <property type="component" value="Unassembled WGS sequence"/>
</dbReference>
<keyword evidence="3" id="KW-1185">Reference proteome</keyword>
<dbReference type="GO" id="GO:0005874">
    <property type="term" value="C:microtubule"/>
    <property type="evidence" value="ECO:0007669"/>
    <property type="project" value="InterPro"/>
</dbReference>
<dbReference type="AlphaFoldDB" id="A0AAV6YNX5"/>
<evidence type="ECO:0000313" key="2">
    <source>
        <dbReference type="EMBL" id="KAG8537768.1"/>
    </source>
</evidence>
<proteinExistence type="predicted"/>
<dbReference type="GO" id="GO:0000922">
    <property type="term" value="C:spindle pole"/>
    <property type="evidence" value="ECO:0007669"/>
    <property type="project" value="InterPro"/>
</dbReference>
<reference evidence="2" key="1">
    <citation type="thesis" date="2020" institute="ProQuest LLC" country="789 East Eisenhower Parkway, Ann Arbor, MI, USA">
        <title>Comparative Genomics and Chromosome Evolution.</title>
        <authorList>
            <person name="Mudd A.B."/>
        </authorList>
    </citation>
    <scope>NUCLEOTIDE SEQUENCE</scope>
    <source>
        <strain evidence="2">237g6f4</strain>
        <tissue evidence="2">Blood</tissue>
    </source>
</reference>
<name>A0AAV6YNX5_ENGPU</name>
<sequence length="141" mass="15791">RAKIENPVQHTERSKSAILKDESFSTGLLLGGADKDEAQKRRKERYRQELMEQMAEQQRNKRREKELELKVAASGAIDPEKQVSNRTLYLKLSSSACIPYIGCVKASAGLYCALQWICLSLVAVTKLSKHSLGITVKSNLL</sequence>
<evidence type="ECO:0008006" key="4">
    <source>
        <dbReference type="Google" id="ProtNLM"/>
    </source>
</evidence>
<keyword evidence="1" id="KW-0175">Coiled coil</keyword>